<evidence type="ECO:0000313" key="1">
    <source>
        <dbReference type="EMBL" id="CRK98702.1"/>
    </source>
</evidence>
<keyword evidence="2" id="KW-1185">Reference proteome</keyword>
<reference evidence="1 2" key="1">
    <citation type="submission" date="2015-04" db="EMBL/GenBank/DDBJ databases">
        <authorList>
            <person name="Syromyatnikov M.Y."/>
            <person name="Popov V.N."/>
        </authorList>
    </citation>
    <scope>NUCLEOTIDE SEQUENCE [LARGE SCALE GENOMIC DNA]</scope>
</reference>
<protein>
    <submittedName>
        <fullName evidence="1">CLUMA_CG012415, isoform A</fullName>
    </submittedName>
</protein>
<dbReference type="AlphaFoldDB" id="A0A1J1II26"/>
<dbReference type="Proteomes" id="UP000183832">
    <property type="component" value="Unassembled WGS sequence"/>
</dbReference>
<dbReference type="EMBL" id="CVRI01000048">
    <property type="protein sequence ID" value="CRK98702.1"/>
    <property type="molecule type" value="Genomic_DNA"/>
</dbReference>
<sequence>MSRGLPNEDIFIFKLRKQNRLTKAGYYAVYPTAHSALINSFRFSSFHDGLKEIKKENESEFLMAMVFLPPKLSTASLDK</sequence>
<accession>A0A1J1II26</accession>
<gene>
    <name evidence="1" type="ORF">CLUMA_CG012415</name>
</gene>
<name>A0A1J1II26_9DIPT</name>
<proteinExistence type="predicted"/>
<evidence type="ECO:0000313" key="2">
    <source>
        <dbReference type="Proteomes" id="UP000183832"/>
    </source>
</evidence>
<organism evidence="1 2">
    <name type="scientific">Clunio marinus</name>
    <dbReference type="NCBI Taxonomy" id="568069"/>
    <lineage>
        <taxon>Eukaryota</taxon>
        <taxon>Metazoa</taxon>
        <taxon>Ecdysozoa</taxon>
        <taxon>Arthropoda</taxon>
        <taxon>Hexapoda</taxon>
        <taxon>Insecta</taxon>
        <taxon>Pterygota</taxon>
        <taxon>Neoptera</taxon>
        <taxon>Endopterygota</taxon>
        <taxon>Diptera</taxon>
        <taxon>Nematocera</taxon>
        <taxon>Chironomoidea</taxon>
        <taxon>Chironomidae</taxon>
        <taxon>Clunio</taxon>
    </lineage>
</organism>